<dbReference type="OrthoDB" id="538223at2759"/>
<dbReference type="PROSITE" id="PS00678">
    <property type="entry name" value="WD_REPEATS_1"/>
    <property type="match status" value="1"/>
</dbReference>
<dbReference type="SUPFAM" id="SSF50978">
    <property type="entry name" value="WD40 repeat-like"/>
    <property type="match status" value="1"/>
</dbReference>
<evidence type="ECO:0000256" key="2">
    <source>
        <dbReference type="ARBA" id="ARBA00022737"/>
    </source>
</evidence>
<dbReference type="InterPro" id="IPR050349">
    <property type="entry name" value="WD_LIS1/nudF_dynein_reg"/>
</dbReference>
<feature type="repeat" description="WD" evidence="3">
    <location>
        <begin position="87"/>
        <end position="113"/>
    </location>
</feature>
<gene>
    <name evidence="4" type="ORF">OBBRIDRAFT_733324</name>
</gene>
<keyword evidence="2" id="KW-0677">Repeat</keyword>
<dbReference type="Proteomes" id="UP000250043">
    <property type="component" value="Unassembled WGS sequence"/>
</dbReference>
<feature type="non-terminal residue" evidence="4">
    <location>
        <position position="1"/>
    </location>
</feature>
<dbReference type="InterPro" id="IPR019775">
    <property type="entry name" value="WD40_repeat_CS"/>
</dbReference>
<dbReference type="EMBL" id="KV722437">
    <property type="protein sequence ID" value="OCH89025.1"/>
    <property type="molecule type" value="Genomic_DNA"/>
</dbReference>
<dbReference type="Gene3D" id="2.130.10.10">
    <property type="entry name" value="YVTN repeat-like/Quinoprotein amine dehydrogenase"/>
    <property type="match status" value="2"/>
</dbReference>
<dbReference type="InterPro" id="IPR015943">
    <property type="entry name" value="WD40/YVTN_repeat-like_dom_sf"/>
</dbReference>
<dbReference type="PRINTS" id="PR00320">
    <property type="entry name" value="GPROTEINBRPT"/>
</dbReference>
<dbReference type="PROSITE" id="PS50294">
    <property type="entry name" value="WD_REPEATS_REGION"/>
    <property type="match status" value="2"/>
</dbReference>
<feature type="repeat" description="WD" evidence="3">
    <location>
        <begin position="51"/>
        <end position="86"/>
    </location>
</feature>
<dbReference type="InterPro" id="IPR020472">
    <property type="entry name" value="WD40_PAC1"/>
</dbReference>
<proteinExistence type="predicted"/>
<dbReference type="InterPro" id="IPR001680">
    <property type="entry name" value="WD40_rpt"/>
</dbReference>
<dbReference type="PANTHER" id="PTHR44129">
    <property type="entry name" value="WD REPEAT-CONTAINING PROTEIN POP1"/>
    <property type="match status" value="1"/>
</dbReference>
<evidence type="ECO:0000256" key="1">
    <source>
        <dbReference type="ARBA" id="ARBA00022574"/>
    </source>
</evidence>
<evidence type="ECO:0000313" key="5">
    <source>
        <dbReference type="Proteomes" id="UP000250043"/>
    </source>
</evidence>
<evidence type="ECO:0000313" key="4">
    <source>
        <dbReference type="EMBL" id="OCH89025.1"/>
    </source>
</evidence>
<reference evidence="4 5" key="1">
    <citation type="submission" date="2016-07" db="EMBL/GenBank/DDBJ databases">
        <title>Draft genome of the white-rot fungus Obba rivulosa 3A-2.</title>
        <authorList>
            <consortium name="DOE Joint Genome Institute"/>
            <person name="Miettinen O."/>
            <person name="Riley R."/>
            <person name="Acob R."/>
            <person name="Barry K."/>
            <person name="Cullen D."/>
            <person name="De Vries R."/>
            <person name="Hainaut M."/>
            <person name="Hatakka A."/>
            <person name="Henrissat B."/>
            <person name="Hilden K."/>
            <person name="Kuo R."/>
            <person name="Labutti K."/>
            <person name="Lipzen A."/>
            <person name="Makela M.R."/>
            <person name="Sandor L."/>
            <person name="Spatafora J.W."/>
            <person name="Grigoriev I.V."/>
            <person name="Hibbett D.S."/>
        </authorList>
    </citation>
    <scope>NUCLEOTIDE SEQUENCE [LARGE SCALE GENOMIC DNA]</scope>
    <source>
        <strain evidence="4 5">3A-2</strain>
    </source>
</reference>
<dbReference type="InterPro" id="IPR036322">
    <property type="entry name" value="WD40_repeat_dom_sf"/>
</dbReference>
<keyword evidence="1 3" id="KW-0853">WD repeat</keyword>
<dbReference type="PROSITE" id="PS50082">
    <property type="entry name" value="WD_REPEATS_2"/>
    <property type="match status" value="3"/>
</dbReference>
<accession>A0A8E2B0P9</accession>
<dbReference type="AlphaFoldDB" id="A0A8E2B0P9"/>
<protein>
    <submittedName>
        <fullName evidence="4">WD40 repeat-like protein</fullName>
    </submittedName>
</protein>
<keyword evidence="5" id="KW-1185">Reference proteome</keyword>
<organism evidence="4 5">
    <name type="scientific">Obba rivulosa</name>
    <dbReference type="NCBI Taxonomy" id="1052685"/>
    <lineage>
        <taxon>Eukaryota</taxon>
        <taxon>Fungi</taxon>
        <taxon>Dikarya</taxon>
        <taxon>Basidiomycota</taxon>
        <taxon>Agaricomycotina</taxon>
        <taxon>Agaricomycetes</taxon>
        <taxon>Polyporales</taxon>
        <taxon>Gelatoporiaceae</taxon>
        <taxon>Obba</taxon>
    </lineage>
</organism>
<dbReference type="Pfam" id="PF00400">
    <property type="entry name" value="WD40"/>
    <property type="match status" value="3"/>
</dbReference>
<name>A0A8E2B0P9_9APHY</name>
<sequence length="294" mass="33318">IQESVPHIYISALPSIHMNSKISKELWCKFMNTPILNVQGIQRRRETILHIQGHTSLVSSVAFSPDGSRIVSCSHDETIRVWDANTDGSRIVSCSRDRTIRVWNANTGEEVVKPLEVHTDWVSSVAFSPDGSRVVSCSYDETIRVCDVELDNANIKTHAVAFSPYQPRQCRSVRLPKQGTSIVTPFGILTQSMQSPGQCPPLSQQPYNTYPDHSFEPHSLYEGSGVGDPRDTFSFDSDSGWIRGPREELVLWVPDEYRSTLWWPRSTLIIGRSRVSYDMSRFVHGMEWVKCYTP</sequence>
<dbReference type="SMART" id="SM00320">
    <property type="entry name" value="WD40"/>
    <property type="match status" value="2"/>
</dbReference>
<evidence type="ECO:0000256" key="3">
    <source>
        <dbReference type="PROSITE-ProRule" id="PRU00221"/>
    </source>
</evidence>
<feature type="repeat" description="WD" evidence="3">
    <location>
        <begin position="115"/>
        <end position="149"/>
    </location>
</feature>